<gene>
    <name evidence="1" type="ORF">L1987_77064</name>
</gene>
<evidence type="ECO:0000313" key="1">
    <source>
        <dbReference type="EMBL" id="KAI3694104.1"/>
    </source>
</evidence>
<keyword evidence="2" id="KW-1185">Reference proteome</keyword>
<reference evidence="2" key="1">
    <citation type="journal article" date="2022" name="Mol. Ecol. Resour.">
        <title>The genomes of chicory, endive, great burdock and yacon provide insights into Asteraceae palaeo-polyploidization history and plant inulin production.</title>
        <authorList>
            <person name="Fan W."/>
            <person name="Wang S."/>
            <person name="Wang H."/>
            <person name="Wang A."/>
            <person name="Jiang F."/>
            <person name="Liu H."/>
            <person name="Zhao H."/>
            <person name="Xu D."/>
            <person name="Zhang Y."/>
        </authorList>
    </citation>
    <scope>NUCLEOTIDE SEQUENCE [LARGE SCALE GENOMIC DNA]</scope>
    <source>
        <strain evidence="2">cv. Yunnan</strain>
    </source>
</reference>
<reference evidence="1 2" key="2">
    <citation type="journal article" date="2022" name="Mol. Ecol. Resour.">
        <title>The genomes of chicory, endive, great burdock and yacon provide insights into Asteraceae paleo-polyploidization history and plant inulin production.</title>
        <authorList>
            <person name="Fan W."/>
            <person name="Wang S."/>
            <person name="Wang H."/>
            <person name="Wang A."/>
            <person name="Jiang F."/>
            <person name="Liu H."/>
            <person name="Zhao H."/>
            <person name="Xu D."/>
            <person name="Zhang Y."/>
        </authorList>
    </citation>
    <scope>NUCLEOTIDE SEQUENCE [LARGE SCALE GENOMIC DNA]</scope>
    <source>
        <strain evidence="2">cv. Yunnan</strain>
        <tissue evidence="1">Leaves</tissue>
    </source>
</reference>
<dbReference type="Proteomes" id="UP001056120">
    <property type="component" value="Linkage Group LG26"/>
</dbReference>
<protein>
    <submittedName>
        <fullName evidence="1">Uncharacterized protein</fullName>
    </submittedName>
</protein>
<organism evidence="1 2">
    <name type="scientific">Smallanthus sonchifolius</name>
    <dbReference type="NCBI Taxonomy" id="185202"/>
    <lineage>
        <taxon>Eukaryota</taxon>
        <taxon>Viridiplantae</taxon>
        <taxon>Streptophyta</taxon>
        <taxon>Embryophyta</taxon>
        <taxon>Tracheophyta</taxon>
        <taxon>Spermatophyta</taxon>
        <taxon>Magnoliopsida</taxon>
        <taxon>eudicotyledons</taxon>
        <taxon>Gunneridae</taxon>
        <taxon>Pentapetalae</taxon>
        <taxon>asterids</taxon>
        <taxon>campanulids</taxon>
        <taxon>Asterales</taxon>
        <taxon>Asteraceae</taxon>
        <taxon>Asteroideae</taxon>
        <taxon>Heliantheae alliance</taxon>
        <taxon>Millerieae</taxon>
        <taxon>Smallanthus</taxon>
    </lineage>
</organism>
<sequence length="90" mass="10389">MVSVVVLVTVAVRRRLPRVPVEVDEDADCVETAAPKFDANEEKSFEIVQKMIEGCQVEKLKVDQCRLYLRRHGLRLTGKKDIRIQRIKIL</sequence>
<evidence type="ECO:0000313" key="2">
    <source>
        <dbReference type="Proteomes" id="UP001056120"/>
    </source>
</evidence>
<name>A0ACB8Z9Z1_9ASTR</name>
<accession>A0ACB8Z9Z1</accession>
<dbReference type="EMBL" id="CM042043">
    <property type="protein sequence ID" value="KAI3694104.1"/>
    <property type="molecule type" value="Genomic_DNA"/>
</dbReference>
<comment type="caution">
    <text evidence="1">The sequence shown here is derived from an EMBL/GenBank/DDBJ whole genome shotgun (WGS) entry which is preliminary data.</text>
</comment>
<proteinExistence type="predicted"/>